<sequence>MVRLVNIAGAVIGIAALVLQFSITVPASMEAGRSLPGSVVYFFSFFTILTNILAVLVHLNALTGRPEAFARSTWRGGIAVAIAVVFLVYHILLADLWKPEGLFYVCDVALHYVTPALFVLWWMMTADGSLGWRHLFWWLVWPVGYAVYALARAPIAGEVPYPFLDAAVIGFPRVLLAIAAIALLFIAVGVVFLAYDYLVGRRRSRAVVNA</sequence>
<dbReference type="InterPro" id="IPR049713">
    <property type="entry name" value="Pr6Pr-like"/>
</dbReference>
<dbReference type="NCBIfam" id="NF038065">
    <property type="entry name" value="Pr6Pr"/>
    <property type="match status" value="1"/>
</dbReference>
<name>A0A084UBF8_9HYPH</name>
<keyword evidence="1" id="KW-0812">Transmembrane</keyword>
<feature type="transmembrane region" description="Helical" evidence="1">
    <location>
        <begin position="102"/>
        <end position="123"/>
    </location>
</feature>
<dbReference type="eggNOG" id="COG2141">
    <property type="taxonomic scope" value="Bacteria"/>
</dbReference>
<keyword evidence="1" id="KW-0472">Membrane</keyword>
<evidence type="ECO:0000313" key="2">
    <source>
        <dbReference type="EMBL" id="KFB10294.1"/>
    </source>
</evidence>
<accession>A0A084UBF8</accession>
<organism evidence="2 3">
    <name type="scientific">Nitratireductor basaltis</name>
    <dbReference type="NCBI Taxonomy" id="472175"/>
    <lineage>
        <taxon>Bacteria</taxon>
        <taxon>Pseudomonadati</taxon>
        <taxon>Pseudomonadota</taxon>
        <taxon>Alphaproteobacteria</taxon>
        <taxon>Hyphomicrobiales</taxon>
        <taxon>Phyllobacteriaceae</taxon>
        <taxon>Nitratireductor</taxon>
    </lineage>
</organism>
<dbReference type="AlphaFoldDB" id="A0A084UBF8"/>
<feature type="transmembrane region" description="Helical" evidence="1">
    <location>
        <begin position="135"/>
        <end position="155"/>
    </location>
</feature>
<feature type="transmembrane region" description="Helical" evidence="1">
    <location>
        <begin position="7"/>
        <end position="27"/>
    </location>
</feature>
<evidence type="ECO:0008006" key="4">
    <source>
        <dbReference type="Google" id="ProtNLM"/>
    </source>
</evidence>
<evidence type="ECO:0000313" key="3">
    <source>
        <dbReference type="Proteomes" id="UP000053675"/>
    </source>
</evidence>
<feature type="transmembrane region" description="Helical" evidence="1">
    <location>
        <begin position="74"/>
        <end position="96"/>
    </location>
</feature>
<dbReference type="STRING" id="472175.EL18_01325"/>
<dbReference type="OrthoDB" id="9809977at2"/>
<evidence type="ECO:0000256" key="1">
    <source>
        <dbReference type="SAM" id="Phobius"/>
    </source>
</evidence>
<feature type="transmembrane region" description="Helical" evidence="1">
    <location>
        <begin position="175"/>
        <end position="195"/>
    </location>
</feature>
<protein>
    <recommendedName>
        <fullName evidence="4">FAR-17a/AIG1-like protein</fullName>
    </recommendedName>
</protein>
<keyword evidence="1" id="KW-1133">Transmembrane helix</keyword>
<proteinExistence type="predicted"/>
<dbReference type="EMBL" id="JMQM01000001">
    <property type="protein sequence ID" value="KFB10294.1"/>
    <property type="molecule type" value="Genomic_DNA"/>
</dbReference>
<reference evidence="2 3" key="1">
    <citation type="submission" date="2014-05" db="EMBL/GenBank/DDBJ databases">
        <title>Draft Genome Sequence of Nitratireductor basaltis Strain UMTGB225, A Marine Bacterium Isolated from Green Barrel Tunicate.</title>
        <authorList>
            <person name="Gan H.Y."/>
        </authorList>
    </citation>
    <scope>NUCLEOTIDE SEQUENCE [LARGE SCALE GENOMIC DNA]</scope>
    <source>
        <strain evidence="2 3">UMTGB225</strain>
    </source>
</reference>
<keyword evidence="3" id="KW-1185">Reference proteome</keyword>
<dbReference type="PATRIC" id="fig|472175.3.peg.1338"/>
<feature type="transmembrane region" description="Helical" evidence="1">
    <location>
        <begin position="39"/>
        <end position="62"/>
    </location>
</feature>
<comment type="caution">
    <text evidence="2">The sequence shown here is derived from an EMBL/GenBank/DDBJ whole genome shotgun (WGS) entry which is preliminary data.</text>
</comment>
<gene>
    <name evidence="2" type="ORF">EL18_01325</name>
</gene>
<dbReference type="Proteomes" id="UP000053675">
    <property type="component" value="Unassembled WGS sequence"/>
</dbReference>
<dbReference type="RefSeq" id="WP_036484157.1">
    <property type="nucleotide sequence ID" value="NZ_JMQM01000001.1"/>
</dbReference>